<feature type="domain" description="GH18" evidence="10">
    <location>
        <begin position="39"/>
        <end position="497"/>
    </location>
</feature>
<dbReference type="SUPFAM" id="SSF54556">
    <property type="entry name" value="Chitinase insertion domain"/>
    <property type="match status" value="1"/>
</dbReference>
<keyword evidence="4 8" id="KW-0378">Hydrolase</keyword>
<evidence type="ECO:0000259" key="10">
    <source>
        <dbReference type="PROSITE" id="PS51910"/>
    </source>
</evidence>
<dbReference type="Pfam" id="PF00704">
    <property type="entry name" value="Glyco_hydro_18"/>
    <property type="match status" value="2"/>
</dbReference>
<dbReference type="GO" id="GO:0005975">
    <property type="term" value="P:carbohydrate metabolic process"/>
    <property type="evidence" value="ECO:0007669"/>
    <property type="project" value="InterPro"/>
</dbReference>
<dbReference type="PANTHER" id="PTHR11177:SF317">
    <property type="entry name" value="CHITINASE 12-RELATED"/>
    <property type="match status" value="1"/>
</dbReference>
<dbReference type="RefSeq" id="WP_338237877.1">
    <property type="nucleotide sequence ID" value="NZ_BQKE01000002.1"/>
</dbReference>
<dbReference type="CDD" id="cd02871">
    <property type="entry name" value="GH18_chitinase_D-like"/>
    <property type="match status" value="1"/>
</dbReference>
<evidence type="ECO:0000256" key="8">
    <source>
        <dbReference type="RuleBase" id="RU000489"/>
    </source>
</evidence>
<dbReference type="SUPFAM" id="SSF51055">
    <property type="entry name" value="Carbohydrate binding domain"/>
    <property type="match status" value="1"/>
</dbReference>
<dbReference type="EC" id="3.2.1.14" evidence="3"/>
<sequence length="1566" mass="169892">MKIINTIWRIGLFALLLSAQIALAQVDGNAPYSTQDHQKEIIGYFTQWDAWKDTKHGVPAKGAYNQLNIDYSQYTILNFSFFGVAKDGTLHSGDLRNKSIYQNGAVQEPGELLHPDIYSSWDYYLLYGELELLYVMTPEAEAAGYIINGNRWSNSQTGLEGDMPIPFPKPGGAPGIIELCKANNVKLMASIGGWSMCKHFPEMARDPQLRANFINDCKTLIDMGFDGIDIDWEYPGNVGMNIENYGPDDYVNFTTMMEEIRAAIGPDKLITAAFSAIPNKLADFEWSKLNNIMDYYNMMSYDYHGGWSNIAGHNSPLYSYEGEEYGAMSWNDTFTYMRDQLGIPAQKITMGVGFYGRGVVTNGAAALNAPTVKTQRTLQPDGPVMTAGDFTNFGDFDATPTYEFIRQKTTDWTYHWDETARVPYLTKGNYFLSFDNEQSISEKAQYVNDHQIGGVIVWQVFGDLEMPAVQTTFGKLPYCPDTKSPLVNTLNQVFAEGDGSPIVNILSPQNQESLTSTPALAAIPLIATASDENGSISSLTFTIAGQELQATLNNNQWTADWTPAAFGNYSLTATAVDNDGETASQQITFSLECEGPDCPNSLPVITAVSPTDGQVIELSELAPVALEFTATDADGTIAASSISVDGQTFTGLQANWLPSAFGNFSISATATDDAGETSELIIQVEVLEVEAYCGDEWTAQVYPAGSKVVFGGFLYEAAWEAAAASQPGSSDVWKLQSACPGTTLNCADYPAYDAATTYQTNGMKVSHQAKVYTFQKWWAVGVEPGTDATTWAYLADCGDVNVDQAPEITFIDPASDLTVVQATFSPIAISFLATDDGSIVTSSLTVDGNTVSGNTYEFTPAAYGAYVVTASATDDAGQTSSAQITITIIDETTNQAPMITSFSPADGTTFEQAALETISIAIEASDPDDNLTEVMIEVDNQSWSSNTAEWMPSAFGTYTITATATDSEGLTVSESHTVTVKASASTGGDCAGIPAYEPYPAIYQTGDIVSHEGERYEALTSNLYNVTPGTADHWWKPLGACEGGDTGGGGTSPTISFVAPQNNEIFNGLVAIEISIEAADDGSITATSIKVDGQSHNGNTYTFNPTAYGFYTITASATDDEGNTSTEEITIRVKDPAAPTAPERVLVGYWHNWNLSSAPYIRLSEVNPMYNVVCIAFAEPKIRDIDNTMVFDPIDLNNQGNEPTEASRQQFKEDVALLQSQGRRVLISIGGANGVVHLDNATEQQKFEDSMVELINQYGFDGLDIDLEGSSLSLNSGDVDFKNPTTPRVVNFINAIKNINARFNNQLIMSSAPETAYVQGGKNAYGGSWGGYLPILHALRDQLDYVHVQLYNTGSVIANDGQIYSQANADFIVAMTEMMLQGFQTQSTAGFFDAFREDQVAIGLPATPAAAPAGGYTAPAEVQKALDYLTKGISFGGNYQLQNPSGYPGLRGWMTWSVNWDAVGNHAYADNFANYYGLANNRQFAESSHALEVYPNPFDHWLSLKNLQAGPAQISLINQQGQSIWQKEVQVQENQLTIDTPEVPAGLYILQIKQEGNQQNIRVLTQ</sequence>
<dbReference type="SMART" id="SM00636">
    <property type="entry name" value="Glyco_18"/>
    <property type="match status" value="1"/>
</dbReference>
<keyword evidence="5" id="KW-0146">Chitin degradation</keyword>
<organism evidence="11 12">
    <name type="scientific">Persicobacter diffluens</name>
    <dbReference type="NCBI Taxonomy" id="981"/>
    <lineage>
        <taxon>Bacteria</taxon>
        <taxon>Pseudomonadati</taxon>
        <taxon>Bacteroidota</taxon>
        <taxon>Cytophagia</taxon>
        <taxon>Cytophagales</taxon>
        <taxon>Persicobacteraceae</taxon>
        <taxon>Persicobacter</taxon>
    </lineage>
</organism>
<gene>
    <name evidence="11" type="ORF">PEDI_31760</name>
</gene>
<evidence type="ECO:0000256" key="4">
    <source>
        <dbReference type="ARBA" id="ARBA00022801"/>
    </source>
</evidence>
<dbReference type="InterPro" id="IPR029070">
    <property type="entry name" value="Chitinase_insertion_sf"/>
</dbReference>
<dbReference type="PANTHER" id="PTHR11177">
    <property type="entry name" value="CHITINASE"/>
    <property type="match status" value="1"/>
</dbReference>
<dbReference type="GO" id="GO:0005576">
    <property type="term" value="C:extracellular region"/>
    <property type="evidence" value="ECO:0007669"/>
    <property type="project" value="InterPro"/>
</dbReference>
<dbReference type="Pfam" id="PF17957">
    <property type="entry name" value="Big_7"/>
    <property type="match status" value="3"/>
</dbReference>
<dbReference type="InterPro" id="IPR003610">
    <property type="entry name" value="CBM5/12"/>
</dbReference>
<dbReference type="InterPro" id="IPR011583">
    <property type="entry name" value="Chitinase_II/V-like_cat"/>
</dbReference>
<dbReference type="Gene3D" id="2.60.40.10">
    <property type="entry name" value="Immunoglobulins"/>
    <property type="match status" value="5"/>
</dbReference>
<dbReference type="InterPro" id="IPR026444">
    <property type="entry name" value="Secre_tail"/>
</dbReference>
<dbReference type="InterPro" id="IPR035986">
    <property type="entry name" value="PKD_dom_sf"/>
</dbReference>
<name>A0AAN4VYY9_9BACT</name>
<dbReference type="InterPro" id="IPR017853">
    <property type="entry name" value="GH"/>
</dbReference>
<dbReference type="InterPro" id="IPR001223">
    <property type="entry name" value="Glyco_hydro18_cat"/>
</dbReference>
<dbReference type="SUPFAM" id="SSF51445">
    <property type="entry name" value="(Trans)glycosidases"/>
    <property type="match status" value="2"/>
</dbReference>
<dbReference type="SMART" id="SM00495">
    <property type="entry name" value="ChtBD3"/>
    <property type="match status" value="3"/>
</dbReference>
<evidence type="ECO:0000256" key="3">
    <source>
        <dbReference type="ARBA" id="ARBA00012729"/>
    </source>
</evidence>
<proteinExistence type="inferred from homology"/>
<dbReference type="GO" id="GO:0006032">
    <property type="term" value="P:chitin catabolic process"/>
    <property type="evidence" value="ECO:0007669"/>
    <property type="project" value="UniProtKB-KW"/>
</dbReference>
<comment type="catalytic activity">
    <reaction evidence="1">
        <text>Random endo-hydrolysis of N-acetyl-beta-D-glucosaminide (1-&gt;4)-beta-linkages in chitin and chitodextrins.</text>
        <dbReference type="EC" id="3.2.1.14"/>
    </reaction>
</comment>
<evidence type="ECO:0000256" key="5">
    <source>
        <dbReference type="ARBA" id="ARBA00023024"/>
    </source>
</evidence>
<dbReference type="SUPFAM" id="SSF49299">
    <property type="entry name" value="PKD domain"/>
    <property type="match status" value="2"/>
</dbReference>
<dbReference type="EMBL" id="BQKE01000002">
    <property type="protein sequence ID" value="GJM62624.1"/>
    <property type="molecule type" value="Genomic_DNA"/>
</dbReference>
<dbReference type="Proteomes" id="UP001310022">
    <property type="component" value="Unassembled WGS sequence"/>
</dbReference>
<evidence type="ECO:0000313" key="11">
    <source>
        <dbReference type="EMBL" id="GJM62624.1"/>
    </source>
</evidence>
<evidence type="ECO:0000256" key="2">
    <source>
        <dbReference type="ARBA" id="ARBA00009121"/>
    </source>
</evidence>
<dbReference type="Pfam" id="PF18962">
    <property type="entry name" value="Por_Secre_tail"/>
    <property type="match status" value="1"/>
</dbReference>
<keyword evidence="5" id="KW-0624">Polysaccharide degradation</keyword>
<evidence type="ECO:0000313" key="12">
    <source>
        <dbReference type="Proteomes" id="UP001310022"/>
    </source>
</evidence>
<protein>
    <recommendedName>
        <fullName evidence="3">chitinase</fullName>
        <ecNumber evidence="3">3.2.1.14</ecNumber>
    </recommendedName>
</protein>
<keyword evidence="12" id="KW-1185">Reference proteome</keyword>
<dbReference type="GO" id="GO:0008061">
    <property type="term" value="F:chitin binding"/>
    <property type="evidence" value="ECO:0007669"/>
    <property type="project" value="InterPro"/>
</dbReference>
<comment type="similarity">
    <text evidence="2">Belongs to the glycosyl hydrolase 18 family. Chitinase class II subfamily.</text>
</comment>
<keyword evidence="6" id="KW-0119">Carbohydrate metabolism</keyword>
<feature type="signal peptide" evidence="9">
    <location>
        <begin position="1"/>
        <end position="24"/>
    </location>
</feature>
<dbReference type="CDD" id="cd12215">
    <property type="entry name" value="ChiC_BD"/>
    <property type="match status" value="1"/>
</dbReference>
<dbReference type="GO" id="GO:0008843">
    <property type="term" value="F:endochitinase activity"/>
    <property type="evidence" value="ECO:0007669"/>
    <property type="project" value="UniProtKB-EC"/>
</dbReference>
<evidence type="ECO:0000256" key="7">
    <source>
        <dbReference type="ARBA" id="ARBA00023295"/>
    </source>
</evidence>
<dbReference type="PROSITE" id="PS01095">
    <property type="entry name" value="GH18_1"/>
    <property type="match status" value="2"/>
</dbReference>
<evidence type="ECO:0000256" key="6">
    <source>
        <dbReference type="ARBA" id="ARBA00023277"/>
    </source>
</evidence>
<dbReference type="SMART" id="SM00089">
    <property type="entry name" value="PKD"/>
    <property type="match status" value="4"/>
</dbReference>
<feature type="domain" description="GH18" evidence="10">
    <location>
        <begin position="1144"/>
        <end position="1479"/>
    </location>
</feature>
<evidence type="ECO:0000256" key="9">
    <source>
        <dbReference type="SAM" id="SignalP"/>
    </source>
</evidence>
<evidence type="ECO:0000256" key="1">
    <source>
        <dbReference type="ARBA" id="ARBA00000822"/>
    </source>
</evidence>
<dbReference type="Gene3D" id="3.20.20.80">
    <property type="entry name" value="Glycosidases"/>
    <property type="match status" value="2"/>
</dbReference>
<accession>A0AAN4VYY9</accession>
<keyword evidence="9" id="KW-0732">Signal</keyword>
<dbReference type="NCBIfam" id="TIGR04183">
    <property type="entry name" value="Por_Secre_tail"/>
    <property type="match status" value="1"/>
</dbReference>
<feature type="chain" id="PRO_5042874293" description="chitinase" evidence="9">
    <location>
        <begin position="25"/>
        <end position="1566"/>
    </location>
</feature>
<dbReference type="Gene3D" id="2.10.10.20">
    <property type="entry name" value="Carbohydrate-binding module superfamily 5/12"/>
    <property type="match status" value="2"/>
</dbReference>
<dbReference type="InterPro" id="IPR050314">
    <property type="entry name" value="Glycosyl_Hydrlase_18"/>
</dbReference>
<dbReference type="PROSITE" id="PS51910">
    <property type="entry name" value="GH18_2"/>
    <property type="match status" value="2"/>
</dbReference>
<reference evidence="11 12" key="1">
    <citation type="submission" date="2021-12" db="EMBL/GenBank/DDBJ databases">
        <title>Genome sequencing of bacteria with rrn-lacking chromosome and rrn-plasmid.</title>
        <authorList>
            <person name="Anda M."/>
            <person name="Iwasaki W."/>
        </authorList>
    </citation>
    <scope>NUCLEOTIDE SEQUENCE [LARGE SCALE GENOMIC DNA]</scope>
    <source>
        <strain evidence="11 12">NBRC 15940</strain>
    </source>
</reference>
<dbReference type="InterPro" id="IPR022409">
    <property type="entry name" value="PKD/Chitinase_dom"/>
</dbReference>
<comment type="caution">
    <text evidence="11">The sequence shown here is derived from an EMBL/GenBank/DDBJ whole genome shotgun (WGS) entry which is preliminary data.</text>
</comment>
<dbReference type="InterPro" id="IPR036573">
    <property type="entry name" value="CBM_sf_5/12"/>
</dbReference>
<dbReference type="InterPro" id="IPR001579">
    <property type="entry name" value="Glyco_hydro_18_chit_AS"/>
</dbReference>
<keyword evidence="7 8" id="KW-0326">Glycosidase</keyword>
<dbReference type="GO" id="GO:0030246">
    <property type="term" value="F:carbohydrate binding"/>
    <property type="evidence" value="ECO:0007669"/>
    <property type="project" value="InterPro"/>
</dbReference>
<dbReference type="InterPro" id="IPR013783">
    <property type="entry name" value="Ig-like_fold"/>
</dbReference>